<reference evidence="3" key="1">
    <citation type="submission" date="2024-06" db="EMBL/GenBank/DDBJ databases">
        <title>Multi-omics analyses provide insights into the biosynthesis of the anticancer antibiotic pleurotin in Hohenbuehelia grisea.</title>
        <authorList>
            <person name="Weaver J.A."/>
            <person name="Alberti F."/>
        </authorList>
    </citation>
    <scope>NUCLEOTIDE SEQUENCE [LARGE SCALE GENOMIC DNA]</scope>
    <source>
        <strain evidence="3">T-177</strain>
    </source>
</reference>
<dbReference type="Gene3D" id="3.60.130.30">
    <property type="match status" value="1"/>
</dbReference>
<organism evidence="2 3">
    <name type="scientific">Hohenbuehelia grisea</name>
    <dbReference type="NCBI Taxonomy" id="104357"/>
    <lineage>
        <taxon>Eukaryota</taxon>
        <taxon>Fungi</taxon>
        <taxon>Dikarya</taxon>
        <taxon>Basidiomycota</taxon>
        <taxon>Agaricomycotina</taxon>
        <taxon>Agaricomycetes</taxon>
        <taxon>Agaricomycetidae</taxon>
        <taxon>Agaricales</taxon>
        <taxon>Pleurotineae</taxon>
        <taxon>Pleurotaceae</taxon>
        <taxon>Hohenbuehelia</taxon>
    </lineage>
</organism>
<evidence type="ECO:0000313" key="3">
    <source>
        <dbReference type="Proteomes" id="UP001556367"/>
    </source>
</evidence>
<feature type="region of interest" description="Disordered" evidence="1">
    <location>
        <begin position="1"/>
        <end position="71"/>
    </location>
</feature>
<evidence type="ECO:0000313" key="2">
    <source>
        <dbReference type="EMBL" id="KAL0958404.1"/>
    </source>
</evidence>
<evidence type="ECO:0000256" key="1">
    <source>
        <dbReference type="SAM" id="MobiDB-lite"/>
    </source>
</evidence>
<gene>
    <name evidence="2" type="ORF">HGRIS_000545</name>
</gene>
<dbReference type="EMBL" id="JASNQZ010000004">
    <property type="protein sequence ID" value="KAL0958404.1"/>
    <property type="molecule type" value="Genomic_DNA"/>
</dbReference>
<feature type="compositionally biased region" description="Low complexity" evidence="1">
    <location>
        <begin position="21"/>
        <end position="31"/>
    </location>
</feature>
<keyword evidence="3" id="KW-1185">Reference proteome</keyword>
<dbReference type="Proteomes" id="UP001556367">
    <property type="component" value="Unassembled WGS sequence"/>
</dbReference>
<proteinExistence type="predicted"/>
<protein>
    <submittedName>
        <fullName evidence="2">Uncharacterized protein</fullName>
    </submittedName>
</protein>
<comment type="caution">
    <text evidence="2">The sequence shown here is derived from an EMBL/GenBank/DDBJ whole genome shotgun (WGS) entry which is preliminary data.</text>
</comment>
<name>A0ABR3JS04_9AGAR</name>
<sequence>MLGCTTLGGEPCSASLDEDPLSAPIPLSPLSSVPPSPSVSASIPTLELDEPISPLSSVPPSPTLSGTTLSADAESFVSKKEAQIRELMKRWEGKRDARRRAKRLFKREKALEDAAPHKCATKEASHKHRRACKPMPTELATRDLPVASTGWVGLRDKKHNYSLYSAQSLVDELGFCLLEWNGRTTIPITDSANSVVTVLLGQLGDPTWRDAVDDATEAMSKASLEPCFQGQASDNRRGPFPAAAIGISYGGGQTKVQRVLCLLIQNKGIRQFAGFAAAGLAMYAPKTYDYYDETMQALLKHHPSLCQNFSNSPWASMTFNVSPQTICFPHLDSGNLPWGWCAVTALGTFDPDRGGHIVLWDLGLVIRFPPGATVLIPSAVMRHSNTLLQEGETRYSFTQYSAGGLFRWVENSFASDATRNLEASRKLAMKAAREAVRATRWQKGLGMFSKAKDFWPQETK</sequence>
<accession>A0ABR3JS04</accession>